<dbReference type="PANTHER" id="PTHR46535">
    <property type="entry name" value="NEDD4-BINDING PROTEIN 2"/>
    <property type="match status" value="1"/>
</dbReference>
<dbReference type="Pfam" id="PF02845">
    <property type="entry name" value="CUE"/>
    <property type="match status" value="2"/>
</dbReference>
<dbReference type="EMBL" id="MCFH01000045">
    <property type="protein sequence ID" value="ORX44530.1"/>
    <property type="molecule type" value="Genomic_DNA"/>
</dbReference>
<dbReference type="GO" id="GO:0043130">
    <property type="term" value="F:ubiquitin binding"/>
    <property type="evidence" value="ECO:0007669"/>
    <property type="project" value="InterPro"/>
</dbReference>
<dbReference type="Proteomes" id="UP000193719">
    <property type="component" value="Unassembled WGS sequence"/>
</dbReference>
<feature type="region of interest" description="Disordered" evidence="1">
    <location>
        <begin position="128"/>
        <end position="193"/>
    </location>
</feature>
<evidence type="ECO:0008006" key="6">
    <source>
        <dbReference type="Google" id="ProtNLM"/>
    </source>
</evidence>
<dbReference type="SUPFAM" id="SSF160443">
    <property type="entry name" value="SMR domain-like"/>
    <property type="match status" value="1"/>
</dbReference>
<dbReference type="GO" id="GO:0005634">
    <property type="term" value="C:nucleus"/>
    <property type="evidence" value="ECO:0007669"/>
    <property type="project" value="TreeGrafter"/>
</dbReference>
<dbReference type="PROSITE" id="PS50828">
    <property type="entry name" value="SMR"/>
    <property type="match status" value="1"/>
</dbReference>
<dbReference type="SUPFAM" id="SSF46934">
    <property type="entry name" value="UBA-like"/>
    <property type="match status" value="2"/>
</dbReference>
<dbReference type="Gene3D" id="1.10.8.10">
    <property type="entry name" value="DNA helicase RuvA subunit, C-terminal domain"/>
    <property type="match status" value="2"/>
</dbReference>
<evidence type="ECO:0000313" key="4">
    <source>
        <dbReference type="EMBL" id="ORX44530.1"/>
    </source>
</evidence>
<evidence type="ECO:0000259" key="3">
    <source>
        <dbReference type="PROSITE" id="PS51140"/>
    </source>
</evidence>
<dbReference type="STRING" id="1754191.A0A1Y1V0P8"/>
<name>A0A1Y1V0P8_9FUNG</name>
<feature type="compositionally biased region" description="Basic and acidic residues" evidence="1">
    <location>
        <begin position="138"/>
        <end position="153"/>
    </location>
</feature>
<reference evidence="4 5" key="2">
    <citation type="submission" date="2016-08" db="EMBL/GenBank/DDBJ databases">
        <title>Pervasive Adenine N6-methylation of Active Genes in Fungi.</title>
        <authorList>
            <consortium name="DOE Joint Genome Institute"/>
            <person name="Mondo S.J."/>
            <person name="Dannebaum R.O."/>
            <person name="Kuo R.C."/>
            <person name="Labutti K."/>
            <person name="Haridas S."/>
            <person name="Kuo A."/>
            <person name="Salamov A."/>
            <person name="Ahrendt S.R."/>
            <person name="Lipzen A."/>
            <person name="Sullivan W."/>
            <person name="Andreopoulos W.B."/>
            <person name="Clum A."/>
            <person name="Lindquist E."/>
            <person name="Daum C."/>
            <person name="Ramamoorthy G.K."/>
            <person name="Gryganskyi A."/>
            <person name="Culley D."/>
            <person name="Magnuson J.K."/>
            <person name="James T.Y."/>
            <person name="O'Malley M.A."/>
            <person name="Stajich J.E."/>
            <person name="Spatafora J.W."/>
            <person name="Visel A."/>
            <person name="Grigoriev I.V."/>
        </authorList>
    </citation>
    <scope>NUCLEOTIDE SEQUENCE [LARGE SCALE GENOMIC DNA]</scope>
    <source>
        <strain evidence="5">finn</strain>
    </source>
</reference>
<gene>
    <name evidence="4" type="ORF">BCR36DRAFT_415021</name>
</gene>
<reference evidence="4 5" key="1">
    <citation type="submission" date="2016-08" db="EMBL/GenBank/DDBJ databases">
        <title>Genomes of anaerobic fungi encode conserved fungal cellulosomes for biomass hydrolysis.</title>
        <authorList>
            <consortium name="DOE Joint Genome Institute"/>
            <person name="Haitjema C.H."/>
            <person name="Gilmore S.P."/>
            <person name="Henske J.K."/>
            <person name="Solomon K.V."/>
            <person name="De Groot R."/>
            <person name="Kuo A."/>
            <person name="Mondo S.J."/>
            <person name="Salamov A.A."/>
            <person name="Labutti K."/>
            <person name="Zhao Z."/>
            <person name="Chiniquy J."/>
            <person name="Barry K."/>
            <person name="Brewer H.M."/>
            <person name="Purvine S.O."/>
            <person name="Wright A.T."/>
            <person name="Boxma B."/>
            <person name="Van Alen T."/>
            <person name="Hackstein J.H."/>
            <person name="Baker S.E."/>
            <person name="Grigoriev I.V."/>
            <person name="O'Malley M.A."/>
        </authorList>
    </citation>
    <scope>NUCLEOTIDE SEQUENCE [LARGE SCALE GENOMIC DNA]</scope>
    <source>
        <strain evidence="5">finn</strain>
    </source>
</reference>
<dbReference type="Gene3D" id="3.30.1370.110">
    <property type="match status" value="1"/>
</dbReference>
<dbReference type="GO" id="GO:0004519">
    <property type="term" value="F:endonuclease activity"/>
    <property type="evidence" value="ECO:0007669"/>
    <property type="project" value="TreeGrafter"/>
</dbReference>
<feature type="compositionally biased region" description="Basic and acidic residues" evidence="1">
    <location>
        <begin position="184"/>
        <end position="193"/>
    </location>
</feature>
<evidence type="ECO:0000256" key="1">
    <source>
        <dbReference type="SAM" id="MobiDB-lite"/>
    </source>
</evidence>
<dbReference type="InterPro" id="IPR009060">
    <property type="entry name" value="UBA-like_sf"/>
</dbReference>
<feature type="domain" description="CUE" evidence="3">
    <location>
        <begin position="199"/>
        <end position="243"/>
    </location>
</feature>
<dbReference type="AlphaFoldDB" id="A0A1Y1V0P8"/>
<dbReference type="SMART" id="SM00463">
    <property type="entry name" value="SMR"/>
    <property type="match status" value="1"/>
</dbReference>
<protein>
    <recommendedName>
        <fullName evidence="6">Smr domain-containing protein</fullName>
    </recommendedName>
</protein>
<evidence type="ECO:0000313" key="5">
    <source>
        <dbReference type="Proteomes" id="UP000193719"/>
    </source>
</evidence>
<dbReference type="PANTHER" id="PTHR46535:SF1">
    <property type="entry name" value="NEDD4-BINDING PROTEIN 2"/>
    <property type="match status" value="1"/>
</dbReference>
<evidence type="ECO:0000259" key="2">
    <source>
        <dbReference type="PROSITE" id="PS50828"/>
    </source>
</evidence>
<keyword evidence="5" id="KW-1185">Reference proteome</keyword>
<dbReference type="InterPro" id="IPR052772">
    <property type="entry name" value="Endo/PolyKinase_Domain-Protein"/>
</dbReference>
<dbReference type="InterPro" id="IPR003892">
    <property type="entry name" value="CUE"/>
</dbReference>
<sequence>MNRRRNEKNVLNMRNEITFHRANSRTPTNKDIKIIKNMFPEFNNNYIKELLQKNNLNKELTIEELLSERFIQQNLTSDDIKRNTKLLGIYNSNTDEQEQEVIIGDITNIMVNDIANKKICIPKRETSSNSLISTTTPEEPRADSIKSNDNENSHHKKKKRNRKSKKKGSQLSKDKEENEEEKNMEDKNSKNSDIKPTIQSYYKLSEIKTMFPNISDRLLILTLQVNKGNIDEVINYLLMHNNIKDEINEEDICRSLELQLKNEQGDPSPCDGNCIEQGYPCFIHSRLILTKEDEYNTLSLSEIMKVWNKFELMDRNANIGFSDQNQAIKYYTEDNEEIEFLILNRIKEAEKAMTPEERKHQDDVEYFRNCEEKLRSSKYKFFNEASKKYKSGGMTGFSSAAYYSAEGRQLQDEIEKVKLLAISAQIRKNEKSYMQNNGLNSFCGVDLHGLTVKEAIPYLSDMLVIWKTEVMKYNPRLQKKNVTVNAAINTTTETYDFRSSQCKSFSKIVSSAPKAKPTIYHNVKINKVDSLKKRTKCIYPKVFNIITGRGIHSDANIGARLKPSILNYLRKNNYNFIEVNSGSIEVRL</sequence>
<feature type="compositionally biased region" description="Basic residues" evidence="1">
    <location>
        <begin position="154"/>
        <end position="168"/>
    </location>
</feature>
<feature type="compositionally biased region" description="Polar residues" evidence="1">
    <location>
        <begin position="128"/>
        <end position="137"/>
    </location>
</feature>
<comment type="caution">
    <text evidence="4">The sequence shown here is derived from an EMBL/GenBank/DDBJ whole genome shotgun (WGS) entry which is preliminary data.</text>
</comment>
<organism evidence="4 5">
    <name type="scientific">Piromyces finnis</name>
    <dbReference type="NCBI Taxonomy" id="1754191"/>
    <lineage>
        <taxon>Eukaryota</taxon>
        <taxon>Fungi</taxon>
        <taxon>Fungi incertae sedis</taxon>
        <taxon>Chytridiomycota</taxon>
        <taxon>Chytridiomycota incertae sedis</taxon>
        <taxon>Neocallimastigomycetes</taxon>
        <taxon>Neocallimastigales</taxon>
        <taxon>Neocallimastigaceae</taxon>
        <taxon>Piromyces</taxon>
    </lineage>
</organism>
<dbReference type="InterPro" id="IPR036063">
    <property type="entry name" value="Smr_dom_sf"/>
</dbReference>
<proteinExistence type="predicted"/>
<feature type="domain" description="CUE" evidence="3">
    <location>
        <begin position="27"/>
        <end position="70"/>
    </location>
</feature>
<dbReference type="OrthoDB" id="2149714at2759"/>
<dbReference type="PROSITE" id="PS51140">
    <property type="entry name" value="CUE"/>
    <property type="match status" value="2"/>
</dbReference>
<dbReference type="SMART" id="SM00546">
    <property type="entry name" value="CUE"/>
    <property type="match status" value="2"/>
</dbReference>
<accession>A0A1Y1V0P8</accession>
<dbReference type="InterPro" id="IPR002625">
    <property type="entry name" value="Smr_dom"/>
</dbReference>
<dbReference type="CDD" id="cd14279">
    <property type="entry name" value="CUE"/>
    <property type="match status" value="1"/>
</dbReference>
<feature type="domain" description="Smr" evidence="2">
    <location>
        <begin position="445"/>
        <end position="588"/>
    </location>
</feature>